<sequence length="444" mass="45442">MMERSTNRTTGVGFVRFANERDALAALDSVKSNPIILPECTEPVEAKFADKHNPDTRRRRYPAAAASVLQASSMNNLFGYPLALGHPAAPVANADPLAVLLNGSLTVHHHQQRQHQQQQQQQQQQQNATAAQRLAQGLLATPINGKLTSMSNSHANPIAVGPDFTSLTVNPGANTSGHESQLNAFAAAAVAAAALLGGGGTNGSGSVTTSNGGNSMRSNPSSVTGPAGGPFNPIPMNAASLFSTAPLSLMTNPTISMAPGAAAADPALLDPSIYGCTVYGADYYRQQQQQHQQQQQQLAAAVAAMNSVTSSGSLYSPVPDLAQFIGYPNGLLGSHPVTATLNGSVPGATCLAATGGASLAPVYSAQANGLLPAPSSALADPLGLVTSSRPAAAGAVHSWLLPNPLLKTGSSDPTVPIAQAAMLSTNPTGVSGFDRNCKHVQLFI</sequence>
<dbReference type="AlphaFoldDB" id="A0A8E0RXE9"/>
<accession>A0A8E0RXE9</accession>
<proteinExistence type="predicted"/>
<evidence type="ECO:0000313" key="3">
    <source>
        <dbReference type="EMBL" id="KAA0190574.1"/>
    </source>
</evidence>
<evidence type="ECO:0000256" key="1">
    <source>
        <dbReference type="SAM" id="MobiDB-lite"/>
    </source>
</evidence>
<protein>
    <submittedName>
        <fullName evidence="3">RNA-binding motif single-stranded-interacting protein 2</fullName>
    </submittedName>
</protein>
<gene>
    <name evidence="3" type="ORF">FBUS_02293</name>
</gene>
<dbReference type="InterPro" id="IPR000504">
    <property type="entry name" value="RRM_dom"/>
</dbReference>
<dbReference type="InterPro" id="IPR012677">
    <property type="entry name" value="Nucleotide-bd_a/b_plait_sf"/>
</dbReference>
<feature type="region of interest" description="Disordered" evidence="1">
    <location>
        <begin position="205"/>
        <end position="226"/>
    </location>
</feature>
<feature type="region of interest" description="Disordered" evidence="1">
    <location>
        <begin position="108"/>
        <end position="130"/>
    </location>
</feature>
<dbReference type="Gene3D" id="3.30.70.330">
    <property type="match status" value="1"/>
</dbReference>
<reference evidence="3" key="1">
    <citation type="submission" date="2019-05" db="EMBL/GenBank/DDBJ databases">
        <title>Annotation for the trematode Fasciolopsis buski.</title>
        <authorList>
            <person name="Choi Y.-J."/>
        </authorList>
    </citation>
    <scope>NUCLEOTIDE SEQUENCE</scope>
    <source>
        <strain evidence="3">HT</strain>
        <tissue evidence="3">Whole worm</tissue>
    </source>
</reference>
<feature type="compositionally biased region" description="Polar residues" evidence="1">
    <location>
        <begin position="215"/>
        <end position="224"/>
    </location>
</feature>
<dbReference type="GO" id="GO:0003723">
    <property type="term" value="F:RNA binding"/>
    <property type="evidence" value="ECO:0007669"/>
    <property type="project" value="InterPro"/>
</dbReference>
<feature type="compositionally biased region" description="Low complexity" evidence="1">
    <location>
        <begin position="114"/>
        <end position="126"/>
    </location>
</feature>
<feature type="domain" description="RRM" evidence="2">
    <location>
        <begin position="5"/>
        <end position="30"/>
    </location>
</feature>
<feature type="compositionally biased region" description="Low complexity" evidence="1">
    <location>
        <begin position="205"/>
        <end position="214"/>
    </location>
</feature>
<evidence type="ECO:0000313" key="4">
    <source>
        <dbReference type="Proteomes" id="UP000728185"/>
    </source>
</evidence>
<organism evidence="3 4">
    <name type="scientific">Fasciolopsis buskii</name>
    <dbReference type="NCBI Taxonomy" id="27845"/>
    <lineage>
        <taxon>Eukaryota</taxon>
        <taxon>Metazoa</taxon>
        <taxon>Spiralia</taxon>
        <taxon>Lophotrochozoa</taxon>
        <taxon>Platyhelminthes</taxon>
        <taxon>Trematoda</taxon>
        <taxon>Digenea</taxon>
        <taxon>Plagiorchiida</taxon>
        <taxon>Echinostomata</taxon>
        <taxon>Echinostomatoidea</taxon>
        <taxon>Fasciolidae</taxon>
        <taxon>Fasciolopsis</taxon>
    </lineage>
</organism>
<dbReference type="Pfam" id="PF00076">
    <property type="entry name" value="RRM_1"/>
    <property type="match status" value="1"/>
</dbReference>
<name>A0A8E0RXE9_9TREM</name>
<dbReference type="EMBL" id="LUCM01006915">
    <property type="protein sequence ID" value="KAA0190574.1"/>
    <property type="molecule type" value="Genomic_DNA"/>
</dbReference>
<dbReference type="OrthoDB" id="6273220at2759"/>
<comment type="caution">
    <text evidence="3">The sequence shown here is derived from an EMBL/GenBank/DDBJ whole genome shotgun (WGS) entry which is preliminary data.</text>
</comment>
<evidence type="ECO:0000259" key="2">
    <source>
        <dbReference type="Pfam" id="PF00076"/>
    </source>
</evidence>
<keyword evidence="4" id="KW-1185">Reference proteome</keyword>
<dbReference type="Proteomes" id="UP000728185">
    <property type="component" value="Unassembled WGS sequence"/>
</dbReference>